<gene>
    <name evidence="2" type="ORF">F5890DRAFT_1550044</name>
</gene>
<feature type="transmembrane region" description="Helical" evidence="1">
    <location>
        <begin position="253"/>
        <end position="274"/>
    </location>
</feature>
<evidence type="ECO:0000256" key="1">
    <source>
        <dbReference type="SAM" id="Phobius"/>
    </source>
</evidence>
<evidence type="ECO:0000313" key="3">
    <source>
        <dbReference type="Proteomes" id="UP001163850"/>
    </source>
</evidence>
<dbReference type="Proteomes" id="UP001163850">
    <property type="component" value="Unassembled WGS sequence"/>
</dbReference>
<feature type="transmembrane region" description="Helical" evidence="1">
    <location>
        <begin position="177"/>
        <end position="201"/>
    </location>
</feature>
<feature type="transmembrane region" description="Helical" evidence="1">
    <location>
        <begin position="40"/>
        <end position="57"/>
    </location>
</feature>
<keyword evidence="1" id="KW-0472">Membrane</keyword>
<protein>
    <submittedName>
        <fullName evidence="2">Uncharacterized protein</fullName>
    </submittedName>
</protein>
<evidence type="ECO:0000313" key="2">
    <source>
        <dbReference type="EMBL" id="KAJ3988909.1"/>
    </source>
</evidence>
<proteinExistence type="predicted"/>
<comment type="caution">
    <text evidence="2">The sequence shown here is derived from an EMBL/GenBank/DDBJ whole genome shotgun (WGS) entry which is preliminary data.</text>
</comment>
<accession>A0AA38Q7A3</accession>
<feature type="transmembrane region" description="Helical" evidence="1">
    <location>
        <begin position="93"/>
        <end position="113"/>
    </location>
</feature>
<organism evidence="2 3">
    <name type="scientific">Lentinula detonsa</name>
    <dbReference type="NCBI Taxonomy" id="2804962"/>
    <lineage>
        <taxon>Eukaryota</taxon>
        <taxon>Fungi</taxon>
        <taxon>Dikarya</taxon>
        <taxon>Basidiomycota</taxon>
        <taxon>Agaricomycotina</taxon>
        <taxon>Agaricomycetes</taxon>
        <taxon>Agaricomycetidae</taxon>
        <taxon>Agaricales</taxon>
        <taxon>Marasmiineae</taxon>
        <taxon>Omphalotaceae</taxon>
        <taxon>Lentinula</taxon>
    </lineage>
</organism>
<keyword evidence="1" id="KW-1133">Transmembrane helix</keyword>
<sequence>MSNPQLFPGENSTDPTVLDVEGYALCVFSAEGQNPDMQGYAVRLSNFIVNVCLALLIRYSEEDVAESVSVLLLQVYTLLVCAFVSLIRKQLSIADAHFALTSTVSPLALYLLYASVRKALRKSSYLFRRLDDHGTYSTLSLLMIPMWIIMNLLIYFTDLFSNTCPPITFASWMLFEGGAVITSFIFAFVFTGLIVLTWIFYSLRHFRDIRGEYRRHKKKAQHWKRFTWLQWLPLSLKSFILAQWDVITKSHPWILTLSICTTYVIWGSSLILYVTDLGEFYYDLISGIQSENGIVVSPYTPPAGYDPLGYGQVKYSIHSIDFATNYESKLLAAAVAFPPLWQVLGMIWGSRTKLLAWIKGYPASLWNGIVFIFTGHRNPWEKVLARRADDETYSESLYDSVPLTGTDEDDKTVKRASSFVTQEKFDTDTLSNPAWRSTTSLDYSTAHPTSTTLYDPYHSTL</sequence>
<reference evidence="2" key="1">
    <citation type="submission" date="2022-08" db="EMBL/GenBank/DDBJ databases">
        <authorList>
            <consortium name="DOE Joint Genome Institute"/>
            <person name="Min B."/>
            <person name="Riley R."/>
            <person name="Sierra-Patev S."/>
            <person name="Naranjo-Ortiz M."/>
            <person name="Looney B."/>
            <person name="Konkel Z."/>
            <person name="Slot J.C."/>
            <person name="Sakamoto Y."/>
            <person name="Steenwyk J.L."/>
            <person name="Rokas A."/>
            <person name="Carro J."/>
            <person name="Camarero S."/>
            <person name="Ferreira P."/>
            <person name="Molpeceres G."/>
            <person name="Ruiz-Duenas F.J."/>
            <person name="Serrano A."/>
            <person name="Henrissat B."/>
            <person name="Drula E."/>
            <person name="Hughes K.W."/>
            <person name="Mata J.L."/>
            <person name="Ishikawa N.K."/>
            <person name="Vargas-Isla R."/>
            <person name="Ushijima S."/>
            <person name="Smith C.A."/>
            <person name="Ahrendt S."/>
            <person name="Andreopoulos W."/>
            <person name="He G."/>
            <person name="Labutti K."/>
            <person name="Lipzen A."/>
            <person name="Ng V."/>
            <person name="Sandor L."/>
            <person name="Barry K."/>
            <person name="Martinez A.T."/>
            <person name="Xiao Y."/>
            <person name="Gibbons J.G."/>
            <person name="Terashima K."/>
            <person name="Hibbett D.S."/>
            <person name="Grigoriev I.V."/>
        </authorList>
    </citation>
    <scope>NUCLEOTIDE SEQUENCE</scope>
    <source>
        <strain evidence="2">TFB7829</strain>
    </source>
</reference>
<name>A0AA38Q7A3_9AGAR</name>
<feature type="transmembrane region" description="Helical" evidence="1">
    <location>
        <begin position="134"/>
        <end position="157"/>
    </location>
</feature>
<feature type="transmembrane region" description="Helical" evidence="1">
    <location>
        <begin position="69"/>
        <end position="87"/>
    </location>
</feature>
<dbReference type="AlphaFoldDB" id="A0AA38Q7A3"/>
<dbReference type="EMBL" id="MU801903">
    <property type="protein sequence ID" value="KAJ3988909.1"/>
    <property type="molecule type" value="Genomic_DNA"/>
</dbReference>
<keyword evidence="1" id="KW-0812">Transmembrane</keyword>